<gene>
    <name evidence="1" type="ORF">METZ01_LOCUS174093</name>
</gene>
<reference evidence="1" key="1">
    <citation type="submission" date="2018-05" db="EMBL/GenBank/DDBJ databases">
        <authorList>
            <person name="Lanie J.A."/>
            <person name="Ng W.-L."/>
            <person name="Kazmierczak K.M."/>
            <person name="Andrzejewski T.M."/>
            <person name="Davidsen T.M."/>
            <person name="Wayne K.J."/>
            <person name="Tettelin H."/>
            <person name="Glass J.I."/>
            <person name="Rusch D."/>
            <person name="Podicherti R."/>
            <person name="Tsui H.-C.T."/>
            <person name="Winkler M.E."/>
        </authorList>
    </citation>
    <scope>NUCLEOTIDE SEQUENCE</scope>
</reference>
<dbReference type="CDD" id="cd15482">
    <property type="entry name" value="Sialidase_non-viral"/>
    <property type="match status" value="1"/>
</dbReference>
<dbReference type="SUPFAM" id="SSF50939">
    <property type="entry name" value="Sialidases"/>
    <property type="match status" value="1"/>
</dbReference>
<organism evidence="1">
    <name type="scientific">marine metagenome</name>
    <dbReference type="NCBI Taxonomy" id="408172"/>
    <lineage>
        <taxon>unclassified sequences</taxon>
        <taxon>metagenomes</taxon>
        <taxon>ecological metagenomes</taxon>
    </lineage>
</organism>
<name>A0A382C5U1_9ZZZZ</name>
<evidence type="ECO:0008006" key="2">
    <source>
        <dbReference type="Google" id="ProtNLM"/>
    </source>
</evidence>
<evidence type="ECO:0000313" key="1">
    <source>
        <dbReference type="EMBL" id="SVB21239.1"/>
    </source>
</evidence>
<accession>A0A382C5U1</accession>
<proteinExistence type="predicted"/>
<protein>
    <recommendedName>
        <fullName evidence="2">Sialidase domain-containing protein</fullName>
    </recommendedName>
</protein>
<dbReference type="AlphaFoldDB" id="A0A382C5U1"/>
<feature type="non-terminal residue" evidence="1">
    <location>
        <position position="356"/>
    </location>
</feature>
<dbReference type="InterPro" id="IPR036278">
    <property type="entry name" value="Sialidase_sf"/>
</dbReference>
<dbReference type="EMBL" id="UINC01032872">
    <property type="protein sequence ID" value="SVB21239.1"/>
    <property type="molecule type" value="Genomic_DNA"/>
</dbReference>
<sequence length="356" mass="38446">MPSFGFRVFALSMFCASCVGVDTNSFVLGELESLDPPLEEGSLWPALSVNGDEIVLSWQESDDGESWFVKTATMSEVGWSPAHTVAQSEPQRQFFVNWADFASVRPVGDGILSAHWLVRGPAGGYDYGIRFATSTDKGATWTEPWTPHEDGTATEHGFVSKFPLLGGGMGMVWLDGRNTLGGHGSGGETSRGAMTLRYRSIGGNGVPGPEELVDESICDCCQTDAAMTSLGPVVVYRDRTNEEIRDIYVTRLVDGKWTPGTPVHEDLWVIPACPVNGPAVAAMDQDVAVAWFTGGQDDPRVQVVFSGDTGETFGLPTRVDDGNPLGRVDVVLLRDGTALVAWMERKPDGAEVRVRR</sequence>